<dbReference type="Pfam" id="PF13561">
    <property type="entry name" value="adh_short_C2"/>
    <property type="match status" value="1"/>
</dbReference>
<dbReference type="PRINTS" id="PR00080">
    <property type="entry name" value="SDRFAMILY"/>
</dbReference>
<dbReference type="PRINTS" id="PR00081">
    <property type="entry name" value="GDHRDH"/>
</dbReference>
<dbReference type="PROSITE" id="PS00061">
    <property type="entry name" value="ADH_SHORT"/>
    <property type="match status" value="1"/>
</dbReference>
<dbReference type="AlphaFoldDB" id="E7C7N7"/>
<dbReference type="InterPro" id="IPR036291">
    <property type="entry name" value="NAD(P)-bd_dom_sf"/>
</dbReference>
<dbReference type="InterPro" id="IPR020904">
    <property type="entry name" value="Sc_DH/Rdtase_CS"/>
</dbReference>
<dbReference type="InterPro" id="IPR002347">
    <property type="entry name" value="SDR_fam"/>
</dbReference>
<dbReference type="FunFam" id="3.40.50.720:FF:000084">
    <property type="entry name" value="Short-chain dehydrogenase reductase"/>
    <property type="match status" value="1"/>
</dbReference>
<dbReference type="Gene3D" id="3.40.50.720">
    <property type="entry name" value="NAD(P)-binding Rossmann-like Domain"/>
    <property type="match status" value="1"/>
</dbReference>
<protein>
    <submittedName>
        <fullName evidence="2">Dehydrogenases with different specificities (Related to short-chain alcohol dehydrogenases)</fullName>
    </submittedName>
</protein>
<dbReference type="GO" id="GO:0016616">
    <property type="term" value="F:oxidoreductase activity, acting on the CH-OH group of donors, NAD or NADP as acceptor"/>
    <property type="evidence" value="ECO:0007669"/>
    <property type="project" value="TreeGrafter"/>
</dbReference>
<accession>E7C7N7</accession>
<evidence type="ECO:0000256" key="1">
    <source>
        <dbReference type="ARBA" id="ARBA00006484"/>
    </source>
</evidence>
<name>E7C7N7_9BACT</name>
<reference evidence="2" key="1">
    <citation type="submission" date="2010-01" db="EMBL/GenBank/DDBJ databases">
        <title>Genome fragments of uncultured bacteria from the North Pacific subtropical Gyre.</title>
        <authorList>
            <person name="Pham V.D."/>
            <person name="Delong E.F."/>
        </authorList>
    </citation>
    <scope>NUCLEOTIDE SEQUENCE</scope>
</reference>
<proteinExistence type="inferred from homology"/>
<dbReference type="SUPFAM" id="SSF51735">
    <property type="entry name" value="NAD(P)-binding Rossmann-fold domains"/>
    <property type="match status" value="1"/>
</dbReference>
<evidence type="ECO:0000313" key="2">
    <source>
        <dbReference type="EMBL" id="ADI23461.1"/>
    </source>
</evidence>
<organism evidence="2">
    <name type="scientific">uncultured nuHF1 cluster bacterium HF0770_35I22</name>
    <dbReference type="NCBI Taxonomy" id="723586"/>
    <lineage>
        <taxon>Bacteria</taxon>
        <taxon>environmental samples</taxon>
    </lineage>
</organism>
<comment type="similarity">
    <text evidence="1">Belongs to the short-chain dehydrogenases/reductases (SDR) family.</text>
</comment>
<dbReference type="EMBL" id="GU568015">
    <property type="protein sequence ID" value="ADI23461.1"/>
    <property type="molecule type" value="Genomic_DNA"/>
</dbReference>
<sequence length="254" mass="27185">MNLFSLTGKTAVITGGNSGIGLGMALGLAKAGANIAIIGRNKKKNIKSLEKVKKIGTRAIAIEADVRCSVSAKSAIKEIKKEFRQINILINNAGTTIRKPAEKLTEEEWLLVIDTNLTSTFIWSVNCYPEFKKMGGGKILNNGSMLSLFGSPWGSAYGASKGGVMQLTRSHATAWASENIQVNCFLPGWIDTELTKQARKKIPGLNKKVLDRTPAARWGTPKDMEGIAVFLASPASDFITGTAIPIDGGFSISI</sequence>
<dbReference type="PANTHER" id="PTHR42760">
    <property type="entry name" value="SHORT-CHAIN DEHYDROGENASES/REDUCTASES FAMILY MEMBER"/>
    <property type="match status" value="1"/>
</dbReference>